<dbReference type="Pfam" id="PF24527">
    <property type="entry name" value="Ig-like_Pom152_9"/>
    <property type="match status" value="1"/>
</dbReference>
<feature type="domain" description="Nucleoporin POM152 immunoglobulin-like" evidence="2">
    <location>
        <begin position="560"/>
        <end position="661"/>
    </location>
</feature>
<dbReference type="AlphaFoldDB" id="A0A6A5ZSK9"/>
<feature type="domain" description="Nucleoporin POM152 Ig-like" evidence="4">
    <location>
        <begin position="1165"/>
        <end position="1249"/>
    </location>
</feature>
<feature type="domain" description="Nucleoporin POM152 N-terminal transmembrane" evidence="3">
    <location>
        <begin position="62"/>
        <end position="145"/>
    </location>
</feature>
<feature type="domain" description="Nucleoporin POM152 Ig-like" evidence="4">
    <location>
        <begin position="760"/>
        <end position="845"/>
    </location>
</feature>
<evidence type="ECO:0000259" key="6">
    <source>
        <dbReference type="Pfam" id="PF24527"/>
    </source>
</evidence>
<protein>
    <recommendedName>
        <fullName evidence="9">Nucleoporin Pom152</fullName>
    </recommendedName>
</protein>
<feature type="domain" description="Nucleoporin POM152 immunoglobulin-like" evidence="2">
    <location>
        <begin position="668"/>
        <end position="752"/>
    </location>
</feature>
<dbReference type="PANTHER" id="PTHR28206">
    <property type="entry name" value="NUCLEOPORIN POM152"/>
    <property type="match status" value="1"/>
</dbReference>
<dbReference type="Proteomes" id="UP000799770">
    <property type="component" value="Unassembled WGS sequence"/>
</dbReference>
<feature type="compositionally biased region" description="Polar residues" evidence="1">
    <location>
        <begin position="15"/>
        <end position="36"/>
    </location>
</feature>
<feature type="region of interest" description="Disordered" evidence="1">
    <location>
        <begin position="1"/>
        <end position="51"/>
    </location>
</feature>
<dbReference type="InterPro" id="IPR056540">
    <property type="entry name" value="TMD_POM152"/>
</dbReference>
<evidence type="ECO:0000256" key="1">
    <source>
        <dbReference type="SAM" id="MobiDB-lite"/>
    </source>
</evidence>
<proteinExistence type="predicted"/>
<sequence>MSGTPRRGPGGFPATPQTNRSPGVRNSTASTPSRPNVGTLPNVPTAAPATTPHPLIPTDTLDFGQQRFYLTAFYVLLLGWRLWDFYMLTTGEGESLVLWGKWAFVDAVFVFFIPLLGIPRLEWTNTTCACIWLMHAVVDYMLMFQKGIPLQSLLVSALALFFDSESAIGERNVSPGPIIHNASLILGQAIINILPEGSAILNPDHAHFCLNSTVTQVDIPLQINQTEPIEIDLLRIDIETNSNETITLKKGELKSMLHKARRRLKQIDTADPLLVHYTVKKSGVYLLKRVLDKSKLEVRDPRDSSVVVATCPKAQVKPTGDHRCRNDLSNVELQVEGIPPLRIKYRTTVEGRPREASEFQSLQPDDFMTPLSRHNSQALVRTSGEDVSWARPQTVNVPLSETLAHGGTWLYEVEEVEDALGNVVSYTAYEDDDRPKASIKGIRQSFKVHERPTVVLQECTPQKPLRVAKGQGARLPIKFDSTGKGAIRDAQHTIEYVFTSEADLLPDGYHSDRAELKRQTLKTIRDQPHIAASGLYTVKSVKTEFCEGEVLEPASCLLQNPPEPQLSFTHENITDKCKGNPIGVRVALDLIGTPPFTVRYTIQRDREKPRRQEKQVPTLRGAIDLTPPEAGHYTYTFESIKDWVYPEQPLRGLSLEQDVKPSASAHFIEAPGIKQACIDDSVDFDVKLQGEGPWTLEYEVVHNGKRTKHEERVEEENFTIRTQKLKSGGEYTLTLTGITDTMNCKEYLKEEAKVNVRHEKPRAYFGHIEGKLAVRALEGRTVGLPLRLTGVAPWTLQYENLDSGETMTKHVRNANDKLDAKTEGIYRLQSVRDSVCPGDIEDNASQFSVGWIPRPKITVPTSDDSPSMIFQGGKYVKEAVCEGDEDTFDVLLSGNAPYDVSYEETFKDKKSMKVATRGRKDLRALSGSASIRADTSKAGTHEYTFVQLADAKYDHSSKHFSPVTIQQIVNPLPSARFANPGKTYSFCSREADGDGVEVIPVTLEGVPPFYLEVEVKHHGTPKPEISVHKNIPSNKYDLKIEHRKLHLGTSAISIRKIRDARGCTQKPPPGGPRVQISVHDAPSATALEDRADFCVGDRLSFALGGQVPFTVFYTFEKQQKKATNAGTTFRRLAELPGTFTITGLKDSASECLASMNITKQIHPIPSVRLSGGQVSSVDIHEGGSTNLEFQLWGTPPFEFTYTRSTNANRGKKSKVLEIMTERTNDHHMSIPAQDEGTYEVVSIKDRWCNYAKQVEGVEAKSGQKLLQY</sequence>
<dbReference type="Pfam" id="PF24312">
    <property type="entry name" value="Ig-like_POM152"/>
    <property type="match status" value="3"/>
</dbReference>
<dbReference type="InterPro" id="IPR056542">
    <property type="entry name" value="Ig-like_POM152_1st"/>
</dbReference>
<dbReference type="InterPro" id="IPR056544">
    <property type="entry name" value="Ig_POM152"/>
</dbReference>
<evidence type="ECO:0008006" key="9">
    <source>
        <dbReference type="Google" id="ProtNLM"/>
    </source>
</evidence>
<dbReference type="Pfam" id="PF23664">
    <property type="entry name" value="Ig_Pom152"/>
    <property type="match status" value="3"/>
</dbReference>
<dbReference type="InterPro" id="IPR056541">
    <property type="entry name" value="Ig-like_POM152"/>
</dbReference>
<dbReference type="Pfam" id="PF24097">
    <property type="entry name" value="TMD_POM152"/>
    <property type="match status" value="1"/>
</dbReference>
<evidence type="ECO:0000313" key="8">
    <source>
        <dbReference type="Proteomes" id="UP000799770"/>
    </source>
</evidence>
<dbReference type="PANTHER" id="PTHR28206:SF1">
    <property type="entry name" value="NUCLEOPORIN POM152"/>
    <property type="match status" value="1"/>
</dbReference>
<evidence type="ECO:0000259" key="5">
    <source>
        <dbReference type="Pfam" id="PF24519"/>
    </source>
</evidence>
<evidence type="ECO:0000313" key="7">
    <source>
        <dbReference type="EMBL" id="KAF2122489.1"/>
    </source>
</evidence>
<dbReference type="Pfam" id="PF24519">
    <property type="entry name" value="Ig-like_Pom152_1"/>
    <property type="match status" value="1"/>
</dbReference>
<dbReference type="OrthoDB" id="5529162at2759"/>
<feature type="domain" description="Nucleoporin POM152 ninth Ig-like" evidence="6">
    <location>
        <begin position="1082"/>
        <end position="1159"/>
    </location>
</feature>
<evidence type="ECO:0000259" key="4">
    <source>
        <dbReference type="Pfam" id="PF24312"/>
    </source>
</evidence>
<feature type="domain" description="Nucleoporin POM152 immunoglobulin-like" evidence="2">
    <location>
        <begin position="881"/>
        <end position="970"/>
    </location>
</feature>
<dbReference type="GO" id="GO:0006999">
    <property type="term" value="P:nuclear pore organization"/>
    <property type="evidence" value="ECO:0007669"/>
    <property type="project" value="TreeGrafter"/>
</dbReference>
<dbReference type="InterPro" id="IPR056543">
    <property type="entry name" value="Ig-like_POM152_9th"/>
</dbReference>
<dbReference type="InterPro" id="IPR037701">
    <property type="entry name" value="Pom152"/>
</dbReference>
<dbReference type="GO" id="GO:0070762">
    <property type="term" value="C:nuclear pore transmembrane ring"/>
    <property type="evidence" value="ECO:0007669"/>
    <property type="project" value="TreeGrafter"/>
</dbReference>
<dbReference type="EMBL" id="ML977310">
    <property type="protein sequence ID" value="KAF2122489.1"/>
    <property type="molecule type" value="Genomic_DNA"/>
</dbReference>
<reference evidence="7" key="1">
    <citation type="journal article" date="2020" name="Stud. Mycol.">
        <title>101 Dothideomycetes genomes: a test case for predicting lifestyles and emergence of pathogens.</title>
        <authorList>
            <person name="Haridas S."/>
            <person name="Albert R."/>
            <person name="Binder M."/>
            <person name="Bloem J."/>
            <person name="Labutti K."/>
            <person name="Salamov A."/>
            <person name="Andreopoulos B."/>
            <person name="Baker S."/>
            <person name="Barry K."/>
            <person name="Bills G."/>
            <person name="Bluhm B."/>
            <person name="Cannon C."/>
            <person name="Castanera R."/>
            <person name="Culley D."/>
            <person name="Daum C."/>
            <person name="Ezra D."/>
            <person name="Gonzalez J."/>
            <person name="Henrissat B."/>
            <person name="Kuo A."/>
            <person name="Liang C."/>
            <person name="Lipzen A."/>
            <person name="Lutzoni F."/>
            <person name="Magnuson J."/>
            <person name="Mondo S."/>
            <person name="Nolan M."/>
            <person name="Ohm R."/>
            <person name="Pangilinan J."/>
            <person name="Park H.-J."/>
            <person name="Ramirez L."/>
            <person name="Alfaro M."/>
            <person name="Sun H."/>
            <person name="Tritt A."/>
            <person name="Yoshinaga Y."/>
            <person name="Zwiers L.-H."/>
            <person name="Turgeon B."/>
            <person name="Goodwin S."/>
            <person name="Spatafora J."/>
            <person name="Crous P."/>
            <person name="Grigoriev I."/>
        </authorList>
    </citation>
    <scope>NUCLEOTIDE SEQUENCE</scope>
    <source>
        <strain evidence="7">CBS 627.86</strain>
    </source>
</reference>
<organism evidence="7 8">
    <name type="scientific">Lophiotrema nucula</name>
    <dbReference type="NCBI Taxonomy" id="690887"/>
    <lineage>
        <taxon>Eukaryota</taxon>
        <taxon>Fungi</taxon>
        <taxon>Dikarya</taxon>
        <taxon>Ascomycota</taxon>
        <taxon>Pezizomycotina</taxon>
        <taxon>Dothideomycetes</taxon>
        <taxon>Pleosporomycetidae</taxon>
        <taxon>Pleosporales</taxon>
        <taxon>Lophiotremataceae</taxon>
        <taxon>Lophiotrema</taxon>
    </lineage>
</organism>
<accession>A0A6A5ZSK9</accession>
<dbReference type="GO" id="GO:0017056">
    <property type="term" value="F:structural constituent of nuclear pore"/>
    <property type="evidence" value="ECO:0007669"/>
    <property type="project" value="InterPro"/>
</dbReference>
<name>A0A6A5ZSK9_9PLEO</name>
<dbReference type="GO" id="GO:0006606">
    <property type="term" value="P:protein import into nucleus"/>
    <property type="evidence" value="ECO:0007669"/>
    <property type="project" value="TreeGrafter"/>
</dbReference>
<evidence type="ECO:0000259" key="3">
    <source>
        <dbReference type="Pfam" id="PF24097"/>
    </source>
</evidence>
<evidence type="ECO:0000259" key="2">
    <source>
        <dbReference type="Pfam" id="PF23664"/>
    </source>
</evidence>
<keyword evidence="8" id="KW-1185">Reference proteome</keyword>
<feature type="domain" description="Nucleoporin POM152 first Ig-like" evidence="5">
    <location>
        <begin position="198"/>
        <end position="307"/>
    </location>
</feature>
<feature type="domain" description="Nucleoporin POM152 Ig-like" evidence="4">
    <location>
        <begin position="451"/>
        <end position="556"/>
    </location>
</feature>
<gene>
    <name evidence="7" type="ORF">BDV96DRAFT_608525</name>
</gene>